<feature type="compositionally biased region" description="Gly residues" evidence="1">
    <location>
        <begin position="1"/>
        <end position="18"/>
    </location>
</feature>
<feature type="region of interest" description="Disordered" evidence="1">
    <location>
        <begin position="1"/>
        <end position="23"/>
    </location>
</feature>
<organism evidence="2 3">
    <name type="scientific">Streptomyces smaragdinus</name>
    <dbReference type="NCBI Taxonomy" id="2585196"/>
    <lineage>
        <taxon>Bacteria</taxon>
        <taxon>Bacillati</taxon>
        <taxon>Actinomycetota</taxon>
        <taxon>Actinomycetes</taxon>
        <taxon>Kitasatosporales</taxon>
        <taxon>Streptomycetaceae</taxon>
        <taxon>Streptomyces</taxon>
    </lineage>
</organism>
<evidence type="ECO:0000256" key="1">
    <source>
        <dbReference type="SAM" id="MobiDB-lite"/>
    </source>
</evidence>
<accession>A0A7K0CKT5</accession>
<proteinExistence type="predicted"/>
<name>A0A7K0CKT5_9ACTN</name>
<evidence type="ECO:0000313" key="2">
    <source>
        <dbReference type="EMBL" id="MQY14109.1"/>
    </source>
</evidence>
<keyword evidence="3" id="KW-1185">Reference proteome</keyword>
<dbReference type="EMBL" id="WEGJ01000018">
    <property type="protein sequence ID" value="MQY14109.1"/>
    <property type="molecule type" value="Genomic_DNA"/>
</dbReference>
<comment type="caution">
    <text evidence="2">The sequence shown here is derived from an EMBL/GenBank/DDBJ whole genome shotgun (WGS) entry which is preliminary data.</text>
</comment>
<reference evidence="2 3" key="1">
    <citation type="submission" date="2019-10" db="EMBL/GenBank/DDBJ databases">
        <title>Streptomyces smaragdinus sp. nov. and Streptomyces fabii sp. nov., isolated from the gut of fungus growing-termite Macrotermes natalensis.</title>
        <authorList>
            <person name="Schwitalla J."/>
            <person name="Benndorf R."/>
            <person name="Martin K."/>
            <person name="De Beer W."/>
            <person name="Kaster A.-K."/>
            <person name="Vollmers J."/>
            <person name="Poulsen M."/>
            <person name="Beemelmanns C."/>
        </authorList>
    </citation>
    <scope>NUCLEOTIDE SEQUENCE [LARGE SCALE GENOMIC DNA]</scope>
    <source>
        <strain evidence="2 3">RB5</strain>
    </source>
</reference>
<gene>
    <name evidence="2" type="ORF">SRB5_42700</name>
</gene>
<protein>
    <submittedName>
        <fullName evidence="2">Uncharacterized protein</fullName>
    </submittedName>
</protein>
<dbReference type="Proteomes" id="UP000466345">
    <property type="component" value="Unassembled WGS sequence"/>
</dbReference>
<sequence>MIAGGCGLLSGAHGGGTGMPAAKGEPMSVVVKREFELTTLGGLLAGVGDSLPVKAR</sequence>
<evidence type="ECO:0000313" key="3">
    <source>
        <dbReference type="Proteomes" id="UP000466345"/>
    </source>
</evidence>
<dbReference type="AlphaFoldDB" id="A0A7K0CKT5"/>